<reference evidence="2 3" key="1">
    <citation type="journal article" date="2018" name="Mol. Biol. Evol.">
        <title>Broad Genomic Sampling Reveals a Smut Pathogenic Ancestry of the Fungal Clade Ustilaginomycotina.</title>
        <authorList>
            <person name="Kijpornyongpan T."/>
            <person name="Mondo S.J."/>
            <person name="Barry K."/>
            <person name="Sandor L."/>
            <person name="Lee J."/>
            <person name="Lipzen A."/>
            <person name="Pangilinan J."/>
            <person name="LaButti K."/>
            <person name="Hainaut M."/>
            <person name="Henrissat B."/>
            <person name="Grigoriev I.V."/>
            <person name="Spatafora J.W."/>
            <person name="Aime M.C."/>
        </authorList>
    </citation>
    <scope>NUCLEOTIDE SEQUENCE [LARGE SCALE GENOMIC DNA]</scope>
    <source>
        <strain evidence="2 3">MCA 5214</strain>
    </source>
</reference>
<evidence type="ECO:0000313" key="2">
    <source>
        <dbReference type="EMBL" id="PWN26283.1"/>
    </source>
</evidence>
<keyword evidence="3" id="KW-1185">Reference proteome</keyword>
<dbReference type="GO" id="GO:0005262">
    <property type="term" value="F:calcium channel activity"/>
    <property type="evidence" value="ECO:0007669"/>
    <property type="project" value="InterPro"/>
</dbReference>
<dbReference type="PANTHER" id="PTHR39142">
    <property type="entry name" value="MID1P"/>
    <property type="match status" value="1"/>
</dbReference>
<evidence type="ECO:0008006" key="4">
    <source>
        <dbReference type="Google" id="ProtNLM"/>
    </source>
</evidence>
<dbReference type="EMBL" id="KZ819672">
    <property type="protein sequence ID" value="PWN26283.1"/>
    <property type="molecule type" value="Genomic_DNA"/>
</dbReference>
<organism evidence="2 3">
    <name type="scientific">Jaminaea rosea</name>
    <dbReference type="NCBI Taxonomy" id="1569628"/>
    <lineage>
        <taxon>Eukaryota</taxon>
        <taxon>Fungi</taxon>
        <taxon>Dikarya</taxon>
        <taxon>Basidiomycota</taxon>
        <taxon>Ustilaginomycotina</taxon>
        <taxon>Exobasidiomycetes</taxon>
        <taxon>Microstromatales</taxon>
        <taxon>Microstromatales incertae sedis</taxon>
        <taxon>Jaminaea</taxon>
    </lineage>
</organism>
<dbReference type="STRING" id="1569628.A0A316UQY4"/>
<dbReference type="RefSeq" id="XP_025360895.1">
    <property type="nucleotide sequence ID" value="XM_025507407.1"/>
</dbReference>
<dbReference type="Pfam" id="PF12929">
    <property type="entry name" value="Mid1"/>
    <property type="match status" value="1"/>
</dbReference>
<proteinExistence type="predicted"/>
<dbReference type="PANTHER" id="PTHR39142:SF1">
    <property type="entry name" value="AEL197CP"/>
    <property type="match status" value="1"/>
</dbReference>
<feature type="region of interest" description="Disordered" evidence="1">
    <location>
        <begin position="15"/>
        <end position="36"/>
    </location>
</feature>
<dbReference type="GeneID" id="37029230"/>
<accession>A0A316UQY4</accession>
<dbReference type="Proteomes" id="UP000245884">
    <property type="component" value="Unassembled WGS sequence"/>
</dbReference>
<dbReference type="OrthoDB" id="5405745at2759"/>
<evidence type="ECO:0000256" key="1">
    <source>
        <dbReference type="SAM" id="MobiDB-lite"/>
    </source>
</evidence>
<dbReference type="AlphaFoldDB" id="A0A316UQY4"/>
<name>A0A316UQY4_9BASI</name>
<sequence>MLESSLARVYVSLVNSTSKPGPPPVGQGDDDDTVPTPGALAYAWGGFAQLSLNTGGTDNPESVWVGVWPPRFNWGVEGDFTVQIVVSTGVPTLNLENRYGVTLDDTDSTRALLTSFNYTVSSPDVPDNGIGQSVAPNISLVVLPTFGQYSLPSQYYNSSFCALQDAWSAFSSSAASPAINSSETTRGSTALFDVFNRRLQFEVAGLQPETNYTAWLVRNVTNSTNVPGISLYPAVKLKTKGTETCRLVYDVDFCPQVAYSIPIGPGVPTEEALNVINSTVSPNYANFSKTISTFPCDDPYFGSYSSVRTCIDCKRAYQDWLCAVTMPRCTDPLSDPGNQSAAVTDVDSLVGRVSPLNTRTLPYIVNRNVSHSRHGFAGGQLGVDSTYGEVLPCLYTCLFVTRNCPGPLIQWACPAWDLTAQHDYGTFADSGHQGLGAALNGGAGDDLARWGGPLRYIAQDNFGNAYCSAMGVDKFLREQNASPRLMRGGGGETRAVAVVAAGLAVLLSCLLL</sequence>
<evidence type="ECO:0000313" key="3">
    <source>
        <dbReference type="Proteomes" id="UP000245884"/>
    </source>
</evidence>
<gene>
    <name evidence="2" type="ORF">BDZ90DRAFT_242112</name>
</gene>
<protein>
    <recommendedName>
        <fullName evidence="4">FZ domain-containing protein</fullName>
    </recommendedName>
</protein>
<dbReference type="InterPro" id="IPR024338">
    <property type="entry name" value="MID1/Yam8"/>
</dbReference>
<dbReference type="GO" id="GO:0098703">
    <property type="term" value="P:calcium ion import across plasma membrane"/>
    <property type="evidence" value="ECO:0007669"/>
    <property type="project" value="InterPro"/>
</dbReference>